<keyword evidence="3" id="KW-1185">Reference proteome</keyword>
<dbReference type="InterPro" id="IPR050951">
    <property type="entry name" value="Retrovirus_Pol_polyprotein"/>
</dbReference>
<dbReference type="STRING" id="4795.A0A225VD28"/>
<dbReference type="GO" id="GO:0015074">
    <property type="term" value="P:DNA integration"/>
    <property type="evidence" value="ECO:0007669"/>
    <property type="project" value="InterPro"/>
</dbReference>
<proteinExistence type="predicted"/>
<dbReference type="Proteomes" id="UP000198211">
    <property type="component" value="Unassembled WGS sequence"/>
</dbReference>
<evidence type="ECO:0000313" key="3">
    <source>
        <dbReference type="Proteomes" id="UP000198211"/>
    </source>
</evidence>
<dbReference type="EMBL" id="NBNE01005903">
    <property type="protein sequence ID" value="OWZ02849.1"/>
    <property type="molecule type" value="Genomic_DNA"/>
</dbReference>
<dbReference type="SUPFAM" id="SSF53098">
    <property type="entry name" value="Ribonuclease H-like"/>
    <property type="match status" value="1"/>
</dbReference>
<dbReference type="Gene3D" id="1.10.340.70">
    <property type="match status" value="1"/>
</dbReference>
<gene>
    <name evidence="2" type="ORF">PHMEG_00025520</name>
</gene>
<comment type="caution">
    <text evidence="2">The sequence shown here is derived from an EMBL/GenBank/DDBJ whole genome shotgun (WGS) entry which is preliminary data.</text>
</comment>
<dbReference type="PANTHER" id="PTHR37984:SF5">
    <property type="entry name" value="PROTEIN NYNRIN-LIKE"/>
    <property type="match status" value="1"/>
</dbReference>
<dbReference type="Gene3D" id="3.30.420.10">
    <property type="entry name" value="Ribonuclease H-like superfamily/Ribonuclease H"/>
    <property type="match status" value="1"/>
</dbReference>
<accession>A0A225VD28</accession>
<organism evidence="2 3">
    <name type="scientific">Phytophthora megakarya</name>
    <dbReference type="NCBI Taxonomy" id="4795"/>
    <lineage>
        <taxon>Eukaryota</taxon>
        <taxon>Sar</taxon>
        <taxon>Stramenopiles</taxon>
        <taxon>Oomycota</taxon>
        <taxon>Peronosporomycetes</taxon>
        <taxon>Peronosporales</taxon>
        <taxon>Peronosporaceae</taxon>
        <taxon>Phytophthora</taxon>
    </lineage>
</organism>
<evidence type="ECO:0000259" key="1">
    <source>
        <dbReference type="PROSITE" id="PS50994"/>
    </source>
</evidence>
<reference evidence="3" key="1">
    <citation type="submission" date="2017-03" db="EMBL/GenBank/DDBJ databases">
        <title>Phytopthora megakarya and P. palmivora, two closely related causual agents of cacao black pod achieved similar genome size and gene model numbers by different mechanisms.</title>
        <authorList>
            <person name="Ali S."/>
            <person name="Shao J."/>
            <person name="Larry D.J."/>
            <person name="Kronmiller B."/>
            <person name="Shen D."/>
            <person name="Strem M.D."/>
            <person name="Melnick R.L."/>
            <person name="Guiltinan M.J."/>
            <person name="Tyler B.M."/>
            <person name="Meinhardt L.W."/>
            <person name="Bailey B.A."/>
        </authorList>
    </citation>
    <scope>NUCLEOTIDE SEQUENCE [LARGE SCALE GENOMIC DNA]</scope>
    <source>
        <strain evidence="3">zdho120</strain>
    </source>
</reference>
<dbReference type="InterPro" id="IPR012337">
    <property type="entry name" value="RNaseH-like_sf"/>
</dbReference>
<dbReference type="InterPro" id="IPR001584">
    <property type="entry name" value="Integrase_cat-core"/>
</dbReference>
<protein>
    <recommendedName>
        <fullName evidence="1">Integrase catalytic domain-containing protein</fullName>
    </recommendedName>
</protein>
<dbReference type="PROSITE" id="PS50994">
    <property type="entry name" value="INTEGRASE"/>
    <property type="match status" value="1"/>
</dbReference>
<dbReference type="OrthoDB" id="167591at2759"/>
<dbReference type="Pfam" id="PF17921">
    <property type="entry name" value="Integrase_H2C2"/>
    <property type="match status" value="1"/>
</dbReference>
<evidence type="ECO:0000313" key="2">
    <source>
        <dbReference type="EMBL" id="OWZ02849.1"/>
    </source>
</evidence>
<dbReference type="GO" id="GO:0003676">
    <property type="term" value="F:nucleic acid binding"/>
    <property type="evidence" value="ECO:0007669"/>
    <property type="project" value="InterPro"/>
</dbReference>
<sequence>MHTGDAVCRLFVPDYGDLRIALLSEFHDCPGSAHPCIRHTQLKICQWYYWSTILPDVKRYVQSCMTCTRFKMSCSCKKGELVPLSLPEESWEVVGIDFVTGLPASLGYDAIMQETYYAPTHTTVTSAQSAAIFFKVIARSHGRLGAIIRDRNLKFTGSFWQELMCVMGVKLRMTTALLDHLDGQTERQNRVLEDVIRCMVSLRGND</sequence>
<dbReference type="InterPro" id="IPR041588">
    <property type="entry name" value="Integrase_H2C2"/>
</dbReference>
<name>A0A225VD28_9STRA</name>
<dbReference type="PANTHER" id="PTHR37984">
    <property type="entry name" value="PROTEIN CBG26694"/>
    <property type="match status" value="1"/>
</dbReference>
<feature type="domain" description="Integrase catalytic" evidence="1">
    <location>
        <begin position="83"/>
        <end position="206"/>
    </location>
</feature>
<dbReference type="AlphaFoldDB" id="A0A225VD28"/>
<dbReference type="InterPro" id="IPR036397">
    <property type="entry name" value="RNaseH_sf"/>
</dbReference>